<proteinExistence type="predicted"/>
<keyword evidence="1" id="KW-0812">Transmembrane</keyword>
<dbReference type="Pfam" id="PF14023">
    <property type="entry name" value="Bestrophin-like"/>
    <property type="match status" value="1"/>
</dbReference>
<name>A0A7H1N064_9PROT</name>
<organism evidence="2 3">
    <name type="scientific">Defluviicoccus vanus</name>
    <dbReference type="NCBI Taxonomy" id="111831"/>
    <lineage>
        <taxon>Bacteria</taxon>
        <taxon>Pseudomonadati</taxon>
        <taxon>Pseudomonadota</taxon>
        <taxon>Alphaproteobacteria</taxon>
        <taxon>Rhodospirillales</taxon>
        <taxon>Rhodospirillaceae</taxon>
        <taxon>Defluviicoccus</taxon>
    </lineage>
</organism>
<dbReference type="AlphaFoldDB" id="A0A7H1N064"/>
<accession>A0A7H1N064</accession>
<reference evidence="2 3" key="1">
    <citation type="submission" date="2020-05" db="EMBL/GenBank/DDBJ databases">
        <title>Complete closed genome sequence of Defluviicoccus vanus.</title>
        <authorList>
            <person name="Bessarab I."/>
            <person name="Arumugam K."/>
            <person name="Maszenan A.M."/>
            <person name="Seviour R.J."/>
            <person name="Williams R.B."/>
        </authorList>
    </citation>
    <scope>NUCLEOTIDE SEQUENCE [LARGE SCALE GENOMIC DNA]</scope>
    <source>
        <strain evidence="2 3">Ben 114</strain>
    </source>
</reference>
<keyword evidence="3" id="KW-1185">Reference proteome</keyword>
<evidence type="ECO:0000313" key="2">
    <source>
        <dbReference type="EMBL" id="QNT69100.1"/>
    </source>
</evidence>
<protein>
    <submittedName>
        <fullName evidence="2">DUF4239 domain-containing protein</fullName>
    </submittedName>
</protein>
<dbReference type="InterPro" id="IPR025333">
    <property type="entry name" value="DUF4239"/>
</dbReference>
<gene>
    <name evidence="2" type="ORF">HQ394_06715</name>
</gene>
<evidence type="ECO:0000313" key="3">
    <source>
        <dbReference type="Proteomes" id="UP000516369"/>
    </source>
</evidence>
<dbReference type="Proteomes" id="UP000516369">
    <property type="component" value="Chromosome"/>
</dbReference>
<evidence type="ECO:0000256" key="1">
    <source>
        <dbReference type="SAM" id="Phobius"/>
    </source>
</evidence>
<dbReference type="RefSeq" id="WP_190262614.1">
    <property type="nucleotide sequence ID" value="NZ_CP053923.1"/>
</dbReference>
<dbReference type="KEGG" id="dvn:HQ394_06715"/>
<sequence length="232" mass="25085">MYAARVLPDSHLNSEARDVIKLAMALVATLVALVLGLMIATAKGTYDAQTSAIRQLSANVLLLDRDLDEFGPEAQHPRDLLREVAALMLQRLWPADGAAPASLAPDEARPQMQAFVSEVTSLSPQNPKQQYLKTLALQLTSEIARARLQLYVQGGSELPLPFLVIMAIWLIVLFCGYGLIAARNPTVLVFLFACTLSVAGAVFLIEELVDPFGGIVRVSSAPLQDVITHLGQ</sequence>
<keyword evidence="1" id="KW-0472">Membrane</keyword>
<keyword evidence="1" id="KW-1133">Transmembrane helix</keyword>
<dbReference type="EMBL" id="CP053923">
    <property type="protein sequence ID" value="QNT69100.1"/>
    <property type="molecule type" value="Genomic_DNA"/>
</dbReference>
<feature type="transmembrane region" description="Helical" evidence="1">
    <location>
        <begin position="20"/>
        <end position="40"/>
    </location>
</feature>
<feature type="transmembrane region" description="Helical" evidence="1">
    <location>
        <begin position="186"/>
        <end position="205"/>
    </location>
</feature>
<feature type="transmembrane region" description="Helical" evidence="1">
    <location>
        <begin position="160"/>
        <end position="180"/>
    </location>
</feature>